<reference evidence="5" key="2">
    <citation type="submission" date="2024-02" db="EMBL/GenBank/DDBJ databases">
        <title>Neisseria leonii sp. nov.</title>
        <authorList>
            <person name="Boutroux M."/>
            <person name="Favre-Rochex S."/>
            <person name="Gorgette O."/>
            <person name="Touak G."/>
            <person name="Muhle E."/>
            <person name="Chesneau O."/>
            <person name="Clermont D."/>
            <person name="Rahi P."/>
        </authorList>
    </citation>
    <scope>NUCLEOTIDE SEQUENCE</scope>
    <source>
        <strain evidence="5">51.81</strain>
    </source>
</reference>
<keyword evidence="6" id="KW-1185">Reference proteome</keyword>
<proteinExistence type="predicted"/>
<feature type="compositionally biased region" description="Basic and acidic residues" evidence="1">
    <location>
        <begin position="182"/>
        <end position="191"/>
    </location>
</feature>
<evidence type="ECO:0000259" key="3">
    <source>
        <dbReference type="PROSITE" id="PS50830"/>
    </source>
</evidence>
<evidence type="ECO:0000256" key="2">
    <source>
        <dbReference type="SAM" id="SignalP"/>
    </source>
</evidence>
<evidence type="ECO:0000313" key="6">
    <source>
        <dbReference type="Proteomes" id="UP001149607"/>
    </source>
</evidence>
<dbReference type="InterPro" id="IPR035437">
    <property type="entry name" value="SNase_OB-fold_sf"/>
</dbReference>
<gene>
    <name evidence="4" type="ORF">ORY91_001165</name>
    <name evidence="5" type="ORF">V9W64_09445</name>
</gene>
<dbReference type="Gene3D" id="2.40.50.90">
    <property type="match status" value="1"/>
</dbReference>
<dbReference type="InterPro" id="IPR016071">
    <property type="entry name" value="Staphylococal_nuclease_OB-fold"/>
</dbReference>
<dbReference type="EMBL" id="JAPQFL010000002">
    <property type="protein sequence ID" value="MDD9327754.1"/>
    <property type="molecule type" value="Genomic_DNA"/>
</dbReference>
<evidence type="ECO:0000256" key="1">
    <source>
        <dbReference type="SAM" id="MobiDB-lite"/>
    </source>
</evidence>
<reference evidence="4" key="1">
    <citation type="submission" date="2022-10" db="EMBL/GenBank/DDBJ databases">
        <authorList>
            <person name="Boutroux M."/>
        </authorList>
    </citation>
    <scope>NUCLEOTIDE SEQUENCE</scope>
    <source>
        <strain evidence="4">51.81</strain>
    </source>
</reference>
<dbReference type="Proteomes" id="UP001149607">
    <property type="component" value="Chromosome"/>
</dbReference>
<feature type="chain" id="PRO_5042786796" evidence="2">
    <location>
        <begin position="24"/>
        <end position="191"/>
    </location>
</feature>
<dbReference type="PANTHER" id="PTHR12302">
    <property type="entry name" value="EBNA2 BINDING PROTEIN P100"/>
    <property type="match status" value="1"/>
</dbReference>
<evidence type="ECO:0000313" key="5">
    <source>
        <dbReference type="EMBL" id="WWY02902.1"/>
    </source>
</evidence>
<accession>A0A9X4E2X4</accession>
<name>A0A9X4E2X4_9NEIS</name>
<sequence>MNIKIFLLGTAAAAVLAVLPAQSRETAVRLETVGRLLGGESRPGVYSATVESVHDGDTLRVRDENGRSRRIRLAYIDAPELQQAHGTAARDALRGRLLRRRVEIETFGQDQYRRDIARVRLNGEDINLASIHEGNAWHYASIAKRGQSRRDFAAYSAAQNEARRNRSGLWQNRSPQAPWLFRKAERGNSRP</sequence>
<dbReference type="AlphaFoldDB" id="A0A9X4E2X4"/>
<dbReference type="EMBL" id="CP146598">
    <property type="protein sequence ID" value="WWY02902.1"/>
    <property type="molecule type" value="Genomic_DNA"/>
</dbReference>
<dbReference type="SMART" id="SM00318">
    <property type="entry name" value="SNc"/>
    <property type="match status" value="1"/>
</dbReference>
<feature type="signal peptide" evidence="2">
    <location>
        <begin position="1"/>
        <end position="23"/>
    </location>
</feature>
<dbReference type="SUPFAM" id="SSF50199">
    <property type="entry name" value="Staphylococcal nuclease"/>
    <property type="match status" value="1"/>
</dbReference>
<feature type="domain" description="TNase-like" evidence="3">
    <location>
        <begin position="44"/>
        <end position="172"/>
    </location>
</feature>
<dbReference type="GO" id="GO:0003676">
    <property type="term" value="F:nucleic acid binding"/>
    <property type="evidence" value="ECO:0007669"/>
    <property type="project" value="InterPro"/>
</dbReference>
<dbReference type="PROSITE" id="PS50830">
    <property type="entry name" value="TNASE_3"/>
    <property type="match status" value="1"/>
</dbReference>
<dbReference type="PROSITE" id="PS01123">
    <property type="entry name" value="TNASE_1"/>
    <property type="match status" value="1"/>
</dbReference>
<dbReference type="Pfam" id="PF00565">
    <property type="entry name" value="SNase"/>
    <property type="match status" value="1"/>
</dbReference>
<organism evidence="4">
    <name type="scientific">Neisseria leonii</name>
    <dbReference type="NCBI Taxonomy" id="2995413"/>
    <lineage>
        <taxon>Bacteria</taxon>
        <taxon>Pseudomonadati</taxon>
        <taxon>Pseudomonadota</taxon>
        <taxon>Betaproteobacteria</taxon>
        <taxon>Neisseriales</taxon>
        <taxon>Neisseriaceae</taxon>
        <taxon>Neisseria</taxon>
    </lineage>
</organism>
<dbReference type="InterPro" id="IPR002071">
    <property type="entry name" value="Thermonucl_AS"/>
</dbReference>
<evidence type="ECO:0000313" key="4">
    <source>
        <dbReference type="EMBL" id="MDD9327754.1"/>
    </source>
</evidence>
<protein>
    <submittedName>
        <fullName evidence="4">Thermonuclease family protein</fullName>
    </submittedName>
</protein>
<dbReference type="GO" id="GO:0004518">
    <property type="term" value="F:nuclease activity"/>
    <property type="evidence" value="ECO:0007669"/>
    <property type="project" value="InterPro"/>
</dbReference>
<keyword evidence="2" id="KW-0732">Signal</keyword>
<dbReference type="PANTHER" id="PTHR12302:SF26">
    <property type="entry name" value="BLR1266 PROTEIN"/>
    <property type="match status" value="1"/>
</dbReference>
<dbReference type="RefSeq" id="WP_274584923.1">
    <property type="nucleotide sequence ID" value="NZ_CP146598.1"/>
</dbReference>
<feature type="region of interest" description="Disordered" evidence="1">
    <location>
        <begin position="166"/>
        <end position="191"/>
    </location>
</feature>